<sequence>MGGDSSVRRGPIFCRIKHPFESHNGFEVAAELIDEFNKWVFKDKFEPQMNFGVVKVSEINFLNIMVKTGRPWKDGHHVDIIMYYLRKKAKYSLLSLSYMIEICTHVYLLNTSAMEFLICVLLISMQSTIVKGMPQSHSIMEKQRIMMARSVRVK</sequence>
<comment type="caution">
    <text evidence="1">The sequence shown here is derived from an EMBL/GenBank/DDBJ whole genome shotgun (WGS) entry which is preliminary data.</text>
</comment>
<name>A0A9J5Y9W7_SOLCO</name>
<proteinExistence type="predicted"/>
<evidence type="ECO:0000313" key="2">
    <source>
        <dbReference type="Proteomes" id="UP000824120"/>
    </source>
</evidence>
<evidence type="ECO:0000313" key="1">
    <source>
        <dbReference type="EMBL" id="KAG5595766.1"/>
    </source>
</evidence>
<gene>
    <name evidence="1" type="ORF">H5410_036998</name>
</gene>
<protein>
    <submittedName>
        <fullName evidence="1">Uncharacterized protein</fullName>
    </submittedName>
</protein>
<dbReference type="Proteomes" id="UP000824120">
    <property type="component" value="Chromosome 7"/>
</dbReference>
<organism evidence="1 2">
    <name type="scientific">Solanum commersonii</name>
    <name type="common">Commerson's wild potato</name>
    <name type="synonym">Commerson's nightshade</name>
    <dbReference type="NCBI Taxonomy" id="4109"/>
    <lineage>
        <taxon>Eukaryota</taxon>
        <taxon>Viridiplantae</taxon>
        <taxon>Streptophyta</taxon>
        <taxon>Embryophyta</taxon>
        <taxon>Tracheophyta</taxon>
        <taxon>Spermatophyta</taxon>
        <taxon>Magnoliopsida</taxon>
        <taxon>eudicotyledons</taxon>
        <taxon>Gunneridae</taxon>
        <taxon>Pentapetalae</taxon>
        <taxon>asterids</taxon>
        <taxon>lamiids</taxon>
        <taxon>Solanales</taxon>
        <taxon>Solanaceae</taxon>
        <taxon>Solanoideae</taxon>
        <taxon>Solaneae</taxon>
        <taxon>Solanum</taxon>
    </lineage>
</organism>
<accession>A0A9J5Y9W7</accession>
<dbReference type="EMBL" id="JACXVP010000007">
    <property type="protein sequence ID" value="KAG5595766.1"/>
    <property type="molecule type" value="Genomic_DNA"/>
</dbReference>
<keyword evidence="2" id="KW-1185">Reference proteome</keyword>
<reference evidence="1 2" key="1">
    <citation type="submission" date="2020-09" db="EMBL/GenBank/DDBJ databases">
        <title>De no assembly of potato wild relative species, Solanum commersonii.</title>
        <authorList>
            <person name="Cho K."/>
        </authorList>
    </citation>
    <scope>NUCLEOTIDE SEQUENCE [LARGE SCALE GENOMIC DNA]</scope>
    <source>
        <strain evidence="1">LZ3.2</strain>
        <tissue evidence="1">Leaf</tissue>
    </source>
</reference>
<dbReference type="AlphaFoldDB" id="A0A9J5Y9W7"/>